<keyword evidence="2" id="KW-1185">Reference proteome</keyword>
<protein>
    <submittedName>
        <fullName evidence="1">RusA family crossover junction endodeoxyribonuclease</fullName>
    </submittedName>
</protein>
<sequence>MSNKIFEALIELNNDFGSGNDLQHNTKTNAVYRGKKYHDYKDELTEALDELQDKFQVDVQPGDELAVSLVFYQTNVNQLKRSTKDLDNMIKPTLDAMQMALGFDDCQITKLTGQKMTHFTRSLRIEIWKA</sequence>
<organism evidence="1 2">
    <name type="scientific">Weissella ceti</name>
    <dbReference type="NCBI Taxonomy" id="759620"/>
    <lineage>
        <taxon>Bacteria</taxon>
        <taxon>Bacillati</taxon>
        <taxon>Bacillota</taxon>
        <taxon>Bacilli</taxon>
        <taxon>Lactobacillales</taxon>
        <taxon>Lactobacillaceae</taxon>
        <taxon>Weissella</taxon>
    </lineage>
</organism>
<dbReference type="RefSeq" id="WP_213408009.1">
    <property type="nucleotide sequence ID" value="NZ_CP074441.1"/>
</dbReference>
<comment type="caution">
    <text evidence="1">The sequence shown here is derived from an EMBL/GenBank/DDBJ whole genome shotgun (WGS) entry which is preliminary data.</text>
</comment>
<dbReference type="InterPro" id="IPR008822">
    <property type="entry name" value="Endonuclease_RusA-like"/>
</dbReference>
<proteinExistence type="predicted"/>
<dbReference type="InterPro" id="IPR036614">
    <property type="entry name" value="RusA-like_sf"/>
</dbReference>
<gene>
    <name evidence="1" type="ORF">OIT44_04140</name>
</gene>
<evidence type="ECO:0000313" key="1">
    <source>
        <dbReference type="EMBL" id="MCW0953265.1"/>
    </source>
</evidence>
<dbReference type="Gene3D" id="3.30.1330.70">
    <property type="entry name" value="Holliday junction resolvase RusA"/>
    <property type="match status" value="1"/>
</dbReference>
<accession>A0ABT3E4B5</accession>
<reference evidence="1 2" key="1">
    <citation type="submission" date="2022-10" db="EMBL/GenBank/DDBJ databases">
        <title>Weissella fermenti sp. nov., isolated from fermented cabbage.</title>
        <authorList>
            <person name="Lee J.K."/>
            <person name="Baek J.H."/>
            <person name="Choi D.G."/>
            <person name="Kim J.M."/>
            <person name="Jeon C.O."/>
        </authorList>
    </citation>
    <scope>NUCLEOTIDE SEQUENCE [LARGE SCALE GENOMIC DNA]</scope>
    <source>
        <strain evidence="1 2">KACC 18534</strain>
    </source>
</reference>
<dbReference type="Pfam" id="PF05866">
    <property type="entry name" value="RusA"/>
    <property type="match status" value="1"/>
</dbReference>
<dbReference type="Proteomes" id="UP001526225">
    <property type="component" value="Unassembled WGS sequence"/>
</dbReference>
<dbReference type="SUPFAM" id="SSF103084">
    <property type="entry name" value="Holliday junction resolvase RusA"/>
    <property type="match status" value="1"/>
</dbReference>
<evidence type="ECO:0000313" key="2">
    <source>
        <dbReference type="Proteomes" id="UP001526225"/>
    </source>
</evidence>
<name>A0ABT3E4B5_9LACO</name>
<dbReference type="EMBL" id="JAOZFE010000003">
    <property type="protein sequence ID" value="MCW0953265.1"/>
    <property type="molecule type" value="Genomic_DNA"/>
</dbReference>